<sequence>TSLHLERTFSLSDASILSLTLSSSIVLFMLKQYDSRAFLAEILSRCCSSSDRYFSASLTILSMSSFDKRPLSLVIVILFSLPVDFSIAETFNMPVRRNTQKSSISKVTSICGTPRGAGGIPVSSNLPRMLLSFVIALSPSEYVVNVWVCFVGIVVFLLIKVVITPPAVSIPNDNGVTSSRSRSWTSSDLSPNLEVASEFLVSWWSHRLKKNDKRFLSCHLRTHYCDAKAVKNISVKKLKLTENGVAGVHSNLILRRITDQPLGVGEGYVAWRGPITLVIGDDLNFPMLEDTHARVRGAQVDSDCRCFRHR</sequence>
<feature type="non-terminal residue" evidence="2">
    <location>
        <position position="1"/>
    </location>
</feature>
<evidence type="ECO:0000313" key="3">
    <source>
        <dbReference type="Proteomes" id="UP000078542"/>
    </source>
</evidence>
<proteinExistence type="predicted"/>
<evidence type="ECO:0000313" key="2">
    <source>
        <dbReference type="EMBL" id="KYN05452.1"/>
    </source>
</evidence>
<dbReference type="EMBL" id="KQ977141">
    <property type="protein sequence ID" value="KYN05452.1"/>
    <property type="molecule type" value="Genomic_DNA"/>
</dbReference>
<dbReference type="Proteomes" id="UP000078542">
    <property type="component" value="Unassembled WGS sequence"/>
</dbReference>
<gene>
    <name evidence="2" type="ORF">ALC62_03738</name>
</gene>
<keyword evidence="1" id="KW-0472">Membrane</keyword>
<keyword evidence="1" id="KW-1133">Transmembrane helix</keyword>
<accession>A0A195CXZ5</accession>
<evidence type="ECO:0000256" key="1">
    <source>
        <dbReference type="SAM" id="Phobius"/>
    </source>
</evidence>
<protein>
    <submittedName>
        <fullName evidence="2">NAD-specific glutamate dehydrogenase</fullName>
    </submittedName>
</protein>
<keyword evidence="1" id="KW-0812">Transmembrane</keyword>
<dbReference type="InterPro" id="IPR019651">
    <property type="entry name" value="Glutamate_DH_NAD-spec"/>
</dbReference>
<dbReference type="AlphaFoldDB" id="A0A195CXZ5"/>
<keyword evidence="3" id="KW-1185">Reference proteome</keyword>
<organism evidence="2 3">
    <name type="scientific">Cyphomyrmex costatus</name>
    <dbReference type="NCBI Taxonomy" id="456900"/>
    <lineage>
        <taxon>Eukaryota</taxon>
        <taxon>Metazoa</taxon>
        <taxon>Ecdysozoa</taxon>
        <taxon>Arthropoda</taxon>
        <taxon>Hexapoda</taxon>
        <taxon>Insecta</taxon>
        <taxon>Pterygota</taxon>
        <taxon>Neoptera</taxon>
        <taxon>Endopterygota</taxon>
        <taxon>Hymenoptera</taxon>
        <taxon>Apocrita</taxon>
        <taxon>Aculeata</taxon>
        <taxon>Formicoidea</taxon>
        <taxon>Formicidae</taxon>
        <taxon>Myrmicinae</taxon>
        <taxon>Cyphomyrmex</taxon>
    </lineage>
</organism>
<reference evidence="2 3" key="1">
    <citation type="submission" date="2016-03" db="EMBL/GenBank/DDBJ databases">
        <title>Cyphomyrmex costatus WGS genome.</title>
        <authorList>
            <person name="Nygaard S."/>
            <person name="Hu H."/>
            <person name="Boomsma J."/>
            <person name="Zhang G."/>
        </authorList>
    </citation>
    <scope>NUCLEOTIDE SEQUENCE [LARGE SCALE GENOMIC DNA]</scope>
    <source>
        <strain evidence="2">MS0001</strain>
        <tissue evidence="2">Whole body</tissue>
    </source>
</reference>
<name>A0A195CXZ5_9HYME</name>
<dbReference type="Pfam" id="PF10712">
    <property type="entry name" value="NAD-GH"/>
    <property type="match status" value="1"/>
</dbReference>
<feature type="transmembrane region" description="Helical" evidence="1">
    <location>
        <begin position="142"/>
        <end position="163"/>
    </location>
</feature>
<feature type="transmembrane region" description="Helical" evidence="1">
    <location>
        <begin position="71"/>
        <end position="88"/>
    </location>
</feature>